<feature type="transmembrane region" description="Helical" evidence="7">
    <location>
        <begin position="106"/>
        <end position="124"/>
    </location>
</feature>
<dbReference type="InterPro" id="IPR003362">
    <property type="entry name" value="Bact_transf"/>
</dbReference>
<feature type="transmembrane region" description="Helical" evidence="7">
    <location>
        <begin position="45"/>
        <end position="62"/>
    </location>
</feature>
<evidence type="ECO:0000313" key="9">
    <source>
        <dbReference type="EMBL" id="MDR7098299.1"/>
    </source>
</evidence>
<evidence type="ECO:0000256" key="2">
    <source>
        <dbReference type="ARBA" id="ARBA00006464"/>
    </source>
</evidence>
<dbReference type="InterPro" id="IPR017475">
    <property type="entry name" value="EPS_sugar_tfrase"/>
</dbReference>
<evidence type="ECO:0000256" key="5">
    <source>
        <dbReference type="ARBA" id="ARBA00022989"/>
    </source>
</evidence>
<dbReference type="EMBL" id="JAVDVW010000001">
    <property type="protein sequence ID" value="MDR7098299.1"/>
    <property type="molecule type" value="Genomic_DNA"/>
</dbReference>
<evidence type="ECO:0000256" key="6">
    <source>
        <dbReference type="ARBA" id="ARBA00023136"/>
    </source>
</evidence>
<accession>A0ABU1VLF6</accession>
<keyword evidence="3" id="KW-0808">Transferase</keyword>
<reference evidence="9 10" key="1">
    <citation type="submission" date="2023-07" db="EMBL/GenBank/DDBJ databases">
        <title>Sorghum-associated microbial communities from plants grown in Nebraska, USA.</title>
        <authorList>
            <person name="Schachtman D."/>
        </authorList>
    </citation>
    <scope>NUCLEOTIDE SEQUENCE [LARGE SCALE GENOMIC DNA]</scope>
    <source>
        <strain evidence="9 10">BE187</strain>
    </source>
</reference>
<comment type="similarity">
    <text evidence="2">Belongs to the bacterial sugar transferase family.</text>
</comment>
<evidence type="ECO:0000259" key="8">
    <source>
        <dbReference type="Pfam" id="PF02397"/>
    </source>
</evidence>
<evidence type="ECO:0000256" key="3">
    <source>
        <dbReference type="ARBA" id="ARBA00022679"/>
    </source>
</evidence>
<evidence type="ECO:0000256" key="4">
    <source>
        <dbReference type="ARBA" id="ARBA00022692"/>
    </source>
</evidence>
<feature type="transmembrane region" description="Helical" evidence="7">
    <location>
        <begin position="276"/>
        <end position="296"/>
    </location>
</feature>
<evidence type="ECO:0000256" key="7">
    <source>
        <dbReference type="SAM" id="Phobius"/>
    </source>
</evidence>
<dbReference type="PANTHER" id="PTHR30576:SF21">
    <property type="entry name" value="UDP-GLUCOSE:UNDECAPRENYL-PHOSPHATE GLUCOSE-1-PHOSPHATE TRANSFERASE"/>
    <property type="match status" value="1"/>
</dbReference>
<dbReference type="RefSeq" id="WP_310052046.1">
    <property type="nucleotide sequence ID" value="NZ_JAVDVW010000001.1"/>
</dbReference>
<dbReference type="PANTHER" id="PTHR30576">
    <property type="entry name" value="COLANIC BIOSYNTHESIS UDP-GLUCOSE LIPID CARRIER TRANSFERASE"/>
    <property type="match status" value="1"/>
</dbReference>
<sequence>MHRFAALIALAMRLGDLFVLFAAASIAYGYRFGHFELSLEYQQVVARGALLTLLVFGSSSVYRSWRGLSLSLEAFHVAALWCGVFALGVAYNLVFKVTGANSRLWWGVWFLAATTGSVAMRLALRGAAAWVRTRGLDLRTAVVVGSGSDASRIVHTFDHNRWAGIDVHGWFSTPVDQGQIKGSPHLGSIDALARYVADHRINQVWIALPMSAQDQINQILAALDQCTADIKLVPDLFGIQLLNQSVDQVAGLPVINLRASPLDGNARLLKAIEDRVLALLILIMIAPLLAAIAIAVKLSSPGPVLFRQKRHGLDGKIIKVWKFRTMHVHAEAAGQVTQATRDDARITPLGRILRRSSADELPQFFNVLRGSMSIVGPRPHAVAHNDHYREVVDNYMQRHRVKPGITGWAQVNGLRGETDTVAKMAARVEYDLYYLQNWSLVFDLRIVALTICKGFLGRNAY</sequence>
<name>A0ABU1VLF6_9GAMM</name>
<comment type="subcellular location">
    <subcellularLocation>
        <location evidence="1">Membrane</location>
        <topology evidence="1">Multi-pass membrane protein</topology>
    </subcellularLocation>
</comment>
<dbReference type="Proteomes" id="UP001267878">
    <property type="component" value="Unassembled WGS sequence"/>
</dbReference>
<dbReference type="Pfam" id="PF02397">
    <property type="entry name" value="Bac_transf"/>
    <property type="match status" value="1"/>
</dbReference>
<evidence type="ECO:0000313" key="10">
    <source>
        <dbReference type="Proteomes" id="UP001267878"/>
    </source>
</evidence>
<keyword evidence="6 7" id="KW-0472">Membrane</keyword>
<keyword evidence="5 7" id="KW-1133">Transmembrane helix</keyword>
<keyword evidence="4 7" id="KW-0812">Transmembrane</keyword>
<evidence type="ECO:0000256" key="1">
    <source>
        <dbReference type="ARBA" id="ARBA00004141"/>
    </source>
</evidence>
<dbReference type="NCBIfam" id="TIGR03023">
    <property type="entry name" value="WcaJ_sugtrans"/>
    <property type="match status" value="1"/>
</dbReference>
<dbReference type="Gene3D" id="3.40.50.720">
    <property type="entry name" value="NAD(P)-binding Rossmann-like Domain"/>
    <property type="match status" value="1"/>
</dbReference>
<keyword evidence="10" id="KW-1185">Reference proteome</keyword>
<feature type="transmembrane region" description="Helical" evidence="7">
    <location>
        <begin position="74"/>
        <end position="94"/>
    </location>
</feature>
<comment type="caution">
    <text evidence="9">The sequence shown here is derived from an EMBL/GenBank/DDBJ whole genome shotgun (WGS) entry which is preliminary data.</text>
</comment>
<feature type="domain" description="Bacterial sugar transferase" evidence="8">
    <location>
        <begin position="270"/>
        <end position="453"/>
    </location>
</feature>
<proteinExistence type="inferred from homology"/>
<dbReference type="Pfam" id="PF13727">
    <property type="entry name" value="CoA_binding_3"/>
    <property type="match status" value="1"/>
</dbReference>
<dbReference type="NCBIfam" id="TIGR03025">
    <property type="entry name" value="EPS_sugtrans"/>
    <property type="match status" value="1"/>
</dbReference>
<organism evidence="9 10">
    <name type="scientific">Agrilutibacter niabensis</name>
    <dbReference type="NCBI Taxonomy" id="380628"/>
    <lineage>
        <taxon>Bacteria</taxon>
        <taxon>Pseudomonadati</taxon>
        <taxon>Pseudomonadota</taxon>
        <taxon>Gammaproteobacteria</taxon>
        <taxon>Lysobacterales</taxon>
        <taxon>Lysobacteraceae</taxon>
        <taxon>Agrilutibacter</taxon>
    </lineage>
</organism>
<protein>
    <submittedName>
        <fullName evidence="9">Undecaprenyl-phosphate glucose phosphotransferase</fullName>
    </submittedName>
</protein>
<gene>
    <name evidence="9" type="ORF">J2X04_000646</name>
</gene>
<dbReference type="InterPro" id="IPR017473">
    <property type="entry name" value="Undecaprenyl-P_gluc_Ptfrase"/>
</dbReference>